<gene>
    <name evidence="2" type="ORF">HAX54_014418</name>
</gene>
<dbReference type="EMBL" id="JACEIK010001897">
    <property type="protein sequence ID" value="MCD7472974.1"/>
    <property type="molecule type" value="Genomic_DNA"/>
</dbReference>
<evidence type="ECO:0000313" key="2">
    <source>
        <dbReference type="EMBL" id="MCD7472974.1"/>
    </source>
</evidence>
<protein>
    <submittedName>
        <fullName evidence="2">Uncharacterized protein</fullName>
    </submittedName>
</protein>
<name>A0ABS8TR48_DATST</name>
<dbReference type="Proteomes" id="UP000823775">
    <property type="component" value="Unassembled WGS sequence"/>
</dbReference>
<accession>A0ABS8TR48</accession>
<reference evidence="2 3" key="1">
    <citation type="journal article" date="2021" name="BMC Genomics">
        <title>Datura genome reveals duplications of psychoactive alkaloid biosynthetic genes and high mutation rate following tissue culture.</title>
        <authorList>
            <person name="Rajewski A."/>
            <person name="Carter-House D."/>
            <person name="Stajich J."/>
            <person name="Litt A."/>
        </authorList>
    </citation>
    <scope>NUCLEOTIDE SEQUENCE [LARGE SCALE GENOMIC DNA]</scope>
    <source>
        <strain evidence="2">AR-01</strain>
    </source>
</reference>
<proteinExistence type="predicted"/>
<sequence length="160" mass="18178">MKEQTHAIIIVRTAELTNGIVESTNGEKGLKIVSVKSKLSREDEVEAAADLEKRPSVWDKFDVTKISDAEFKLDFIAPELHDEYRHSEETYRKKKNPPLEKQAATEVGRKSQEVDIAKDSVPIGMNQEVQQIDTSMEQFTTNNQTVTHKVHCGKVERRTV</sequence>
<evidence type="ECO:0000313" key="3">
    <source>
        <dbReference type="Proteomes" id="UP000823775"/>
    </source>
</evidence>
<comment type="caution">
    <text evidence="2">The sequence shown here is derived from an EMBL/GenBank/DDBJ whole genome shotgun (WGS) entry which is preliminary data.</text>
</comment>
<feature type="region of interest" description="Disordered" evidence="1">
    <location>
        <begin position="87"/>
        <end position="108"/>
    </location>
</feature>
<evidence type="ECO:0000256" key="1">
    <source>
        <dbReference type="SAM" id="MobiDB-lite"/>
    </source>
</evidence>
<keyword evidence="3" id="KW-1185">Reference proteome</keyword>
<organism evidence="2 3">
    <name type="scientific">Datura stramonium</name>
    <name type="common">Jimsonweed</name>
    <name type="synonym">Common thornapple</name>
    <dbReference type="NCBI Taxonomy" id="4076"/>
    <lineage>
        <taxon>Eukaryota</taxon>
        <taxon>Viridiplantae</taxon>
        <taxon>Streptophyta</taxon>
        <taxon>Embryophyta</taxon>
        <taxon>Tracheophyta</taxon>
        <taxon>Spermatophyta</taxon>
        <taxon>Magnoliopsida</taxon>
        <taxon>eudicotyledons</taxon>
        <taxon>Gunneridae</taxon>
        <taxon>Pentapetalae</taxon>
        <taxon>asterids</taxon>
        <taxon>lamiids</taxon>
        <taxon>Solanales</taxon>
        <taxon>Solanaceae</taxon>
        <taxon>Solanoideae</taxon>
        <taxon>Datureae</taxon>
        <taxon>Datura</taxon>
    </lineage>
</organism>